<dbReference type="InterPro" id="IPR027421">
    <property type="entry name" value="DNA_pol_lamdba_lyase_dom_sf"/>
</dbReference>
<dbReference type="Proteomes" id="UP000007264">
    <property type="component" value="Unassembled WGS sequence"/>
</dbReference>
<dbReference type="CDD" id="cd21036">
    <property type="entry name" value="WH_MUS81"/>
    <property type="match status" value="1"/>
</dbReference>
<dbReference type="GO" id="GO:0048257">
    <property type="term" value="F:3'-flap endonuclease activity"/>
    <property type="evidence" value="ECO:0007669"/>
    <property type="project" value="TreeGrafter"/>
</dbReference>
<comment type="similarity">
    <text evidence="1">Belongs to the XPF family.</text>
</comment>
<dbReference type="RefSeq" id="XP_005647053.1">
    <property type="nucleotide sequence ID" value="XM_005646996.1"/>
</dbReference>
<comment type="cofactor">
    <cofactor evidence="1">
        <name>Mg(2+)</name>
        <dbReference type="ChEBI" id="CHEBI:18420"/>
    </cofactor>
</comment>
<sequence>MSQEGPGLYAAAALKARDIVDHPVTASHERCGHDANLHIVHFLQEIRAEWIRRKRDQVKTSSMGRAATSVREFPQRIYNAAMLESLPSIGPETRRMVVEHLWTLPGCAPGPPSAEELQLETQRQAAAVADRKRKAAAAKAAKQALQGQQEQVAHNALHVAPAPAEEARLKKKARKHKEYIPGVGTAAYAFLITLFKAHRHGEDHLTRKDLSDRAEASGLADAPIFGNGQAQGGVNNPQRWYNGWSSFSTLKNREPPLVLAYSLPMKCKLTPEGTILAARLYKDAVIRNRIAEDPAIPLASLPDSSTVAAPSAAATQDMREQQHSALQRPSRAAGQRRQALRSSRCRSRRAGPPGPAKGAAAAPQGARQQPPALPRRRPRRARPAAEP</sequence>
<feature type="domain" description="Crossover junction endonuclease MUS81-like HHH" evidence="3">
    <location>
        <begin position="35"/>
        <end position="103"/>
    </location>
</feature>
<dbReference type="Pfam" id="PF14716">
    <property type="entry name" value="HHH_8"/>
    <property type="match status" value="1"/>
</dbReference>
<evidence type="ECO:0000259" key="3">
    <source>
        <dbReference type="Pfam" id="PF14716"/>
    </source>
</evidence>
<dbReference type="GO" id="GO:0006308">
    <property type="term" value="P:DNA catabolic process"/>
    <property type="evidence" value="ECO:0007669"/>
    <property type="project" value="UniProtKB-UniRule"/>
</dbReference>
<name>I0YVU0_COCSC</name>
<keyword evidence="1" id="KW-0378">Hydrolase</keyword>
<accession>I0YVU0</accession>
<dbReference type="Gene3D" id="1.10.150.110">
    <property type="entry name" value="DNA polymerase beta, N-terminal domain-like"/>
    <property type="match status" value="1"/>
</dbReference>
<keyword evidence="1" id="KW-0233">DNA recombination</keyword>
<evidence type="ECO:0000256" key="1">
    <source>
        <dbReference type="RuleBase" id="RU369042"/>
    </source>
</evidence>
<comment type="subcellular location">
    <subcellularLocation>
        <location evidence="1">Nucleus</location>
    </subcellularLocation>
</comment>
<dbReference type="GO" id="GO:0000727">
    <property type="term" value="P:double-strand break repair via break-induced replication"/>
    <property type="evidence" value="ECO:0007669"/>
    <property type="project" value="UniProtKB-UniRule"/>
</dbReference>
<feature type="region of interest" description="Disordered" evidence="2">
    <location>
        <begin position="298"/>
        <end position="387"/>
    </location>
</feature>
<dbReference type="KEGG" id="csl:COCSUDRAFT_83466"/>
<comment type="subunit">
    <text evidence="1">Interacts with EME1.</text>
</comment>
<evidence type="ECO:0000313" key="5">
    <source>
        <dbReference type="Proteomes" id="UP000007264"/>
    </source>
</evidence>
<feature type="compositionally biased region" description="Low complexity" evidence="2">
    <location>
        <begin position="356"/>
        <end position="370"/>
    </location>
</feature>
<dbReference type="GO" id="GO:0003677">
    <property type="term" value="F:DNA binding"/>
    <property type="evidence" value="ECO:0007669"/>
    <property type="project" value="UniProtKB-UniRule"/>
</dbReference>
<dbReference type="InterPro" id="IPR036388">
    <property type="entry name" value="WH-like_DNA-bd_sf"/>
</dbReference>
<dbReference type="Gene3D" id="1.10.10.10">
    <property type="entry name" value="Winged helix-like DNA-binding domain superfamily/Winged helix DNA-binding domain"/>
    <property type="match status" value="1"/>
</dbReference>
<protein>
    <recommendedName>
        <fullName evidence="1">Crossover junction endonuclease MUS81</fullName>
        <ecNumber evidence="1">3.1.22.-</ecNumber>
    </recommendedName>
</protein>
<dbReference type="STRING" id="574566.I0YVU0"/>
<evidence type="ECO:0000256" key="2">
    <source>
        <dbReference type="SAM" id="MobiDB-lite"/>
    </source>
</evidence>
<keyword evidence="1" id="KW-0227">DNA damage</keyword>
<keyword evidence="1" id="KW-0479">Metal-binding</keyword>
<comment type="function">
    <text evidence="1">Interacts with EME1 to form a DNA structure-specific endonuclease with substrate preference for branched DNA structures with a 5'-end at the branch nick. Typical substrates include 3'-flap structures, D-loops, replication forks and nicked Holliday junctions. May be required in mitosis for the processing of stalled or collapsed replication fork intermediates. May be required in meiosis for the repair of meiosis-specific double strand breaks subsequent to single-end invasion (SEI).</text>
</comment>
<dbReference type="SUPFAM" id="SSF47802">
    <property type="entry name" value="DNA polymerase beta, N-terminal domain-like"/>
    <property type="match status" value="1"/>
</dbReference>
<comment type="caution">
    <text evidence="4">The sequence shown here is derived from an EMBL/GenBank/DDBJ whole genome shotgun (WGS) entry which is preliminary data.</text>
</comment>
<proteinExistence type="inferred from homology"/>
<dbReference type="InterPro" id="IPR047417">
    <property type="entry name" value="WHD_MUS81"/>
</dbReference>
<dbReference type="GO" id="GO:0005634">
    <property type="term" value="C:nucleus"/>
    <property type="evidence" value="ECO:0007669"/>
    <property type="project" value="UniProtKB-SubCell"/>
</dbReference>
<dbReference type="InterPro" id="IPR033309">
    <property type="entry name" value="Mus81"/>
</dbReference>
<dbReference type="eggNOG" id="KOG2379">
    <property type="taxonomic scope" value="Eukaryota"/>
</dbReference>
<dbReference type="GO" id="GO:0031573">
    <property type="term" value="P:mitotic intra-S DNA damage checkpoint signaling"/>
    <property type="evidence" value="ECO:0007669"/>
    <property type="project" value="TreeGrafter"/>
</dbReference>
<keyword evidence="1" id="KW-0460">Magnesium</keyword>
<dbReference type="InterPro" id="IPR010996">
    <property type="entry name" value="HHH_MUS81"/>
</dbReference>
<evidence type="ECO:0000313" key="4">
    <source>
        <dbReference type="EMBL" id="EIE22509.1"/>
    </source>
</evidence>
<feature type="compositionally biased region" description="Low complexity" evidence="2">
    <location>
        <begin position="304"/>
        <end position="315"/>
    </location>
</feature>
<dbReference type="GO" id="GO:0008821">
    <property type="term" value="F:crossover junction DNA endonuclease activity"/>
    <property type="evidence" value="ECO:0007669"/>
    <property type="project" value="UniProtKB-UniRule"/>
</dbReference>
<keyword evidence="1" id="KW-0255">Endonuclease</keyword>
<dbReference type="PANTHER" id="PTHR13451:SF0">
    <property type="entry name" value="CROSSOVER JUNCTION ENDONUCLEASE MUS81"/>
    <property type="match status" value="1"/>
</dbReference>
<dbReference type="GeneID" id="17040218"/>
<organism evidence="4 5">
    <name type="scientific">Coccomyxa subellipsoidea (strain C-169)</name>
    <name type="common">Green microalga</name>
    <dbReference type="NCBI Taxonomy" id="574566"/>
    <lineage>
        <taxon>Eukaryota</taxon>
        <taxon>Viridiplantae</taxon>
        <taxon>Chlorophyta</taxon>
        <taxon>core chlorophytes</taxon>
        <taxon>Trebouxiophyceae</taxon>
        <taxon>Trebouxiophyceae incertae sedis</taxon>
        <taxon>Coccomyxaceae</taxon>
        <taxon>Coccomyxa</taxon>
        <taxon>Coccomyxa subellipsoidea</taxon>
    </lineage>
</organism>
<keyword evidence="1" id="KW-0234">DNA repair</keyword>
<keyword evidence="5" id="KW-1185">Reference proteome</keyword>
<dbReference type="PANTHER" id="PTHR13451">
    <property type="entry name" value="CLASS II CROSSOVER JUNCTION ENDONUCLEASE MUS81"/>
    <property type="match status" value="1"/>
</dbReference>
<dbReference type="GO" id="GO:0000712">
    <property type="term" value="P:resolution of meiotic recombination intermediates"/>
    <property type="evidence" value="ECO:0007669"/>
    <property type="project" value="TreeGrafter"/>
</dbReference>
<gene>
    <name evidence="4" type="ORF">COCSUDRAFT_83466</name>
</gene>
<reference evidence="4 5" key="1">
    <citation type="journal article" date="2012" name="Genome Biol.">
        <title>The genome of the polar eukaryotic microalga coccomyxa subellipsoidea reveals traits of cold adaptation.</title>
        <authorList>
            <person name="Blanc G."/>
            <person name="Agarkova I."/>
            <person name="Grimwood J."/>
            <person name="Kuo A."/>
            <person name="Brueggeman A."/>
            <person name="Dunigan D."/>
            <person name="Gurnon J."/>
            <person name="Ladunga I."/>
            <person name="Lindquist E."/>
            <person name="Lucas S."/>
            <person name="Pangilinan J."/>
            <person name="Proschold T."/>
            <person name="Salamov A."/>
            <person name="Schmutz J."/>
            <person name="Weeks D."/>
            <person name="Yamada T."/>
            <person name="Claverie J.M."/>
            <person name="Grigoriev I."/>
            <person name="Van Etten J."/>
            <person name="Lomsadze A."/>
            <person name="Borodovsky M."/>
        </authorList>
    </citation>
    <scope>NUCLEOTIDE SEQUENCE [LARGE SCALE GENOMIC DNA]</scope>
    <source>
        <strain evidence="4 5">C-169</strain>
    </source>
</reference>
<keyword evidence="1" id="KW-0539">Nucleus</keyword>
<keyword evidence="1" id="KW-0540">Nuclease</keyword>
<dbReference type="GO" id="GO:0048476">
    <property type="term" value="C:Holliday junction resolvase complex"/>
    <property type="evidence" value="ECO:0007669"/>
    <property type="project" value="UniProtKB-UniRule"/>
</dbReference>
<dbReference type="AlphaFoldDB" id="I0YVU0"/>
<dbReference type="GO" id="GO:0046872">
    <property type="term" value="F:metal ion binding"/>
    <property type="evidence" value="ECO:0007669"/>
    <property type="project" value="UniProtKB-UniRule"/>
</dbReference>
<dbReference type="EC" id="3.1.22.-" evidence="1"/>
<feature type="compositionally biased region" description="Basic residues" evidence="2">
    <location>
        <begin position="374"/>
        <end position="387"/>
    </location>
</feature>
<dbReference type="EMBL" id="AGSI01000010">
    <property type="protein sequence ID" value="EIE22509.1"/>
    <property type="molecule type" value="Genomic_DNA"/>
</dbReference>
<dbReference type="OrthoDB" id="5963188at2759"/>